<evidence type="ECO:0000313" key="8">
    <source>
        <dbReference type="Proteomes" id="UP000030355"/>
    </source>
</evidence>
<feature type="domain" description="CobB/CobQ-like glutamine amidotransferase" evidence="6">
    <location>
        <begin position="264"/>
        <end position="457"/>
    </location>
</feature>
<dbReference type="STRING" id="93057.EU95_0617"/>
<comment type="caution">
    <text evidence="7">The sequence shown here is derived from an EMBL/GenBank/DDBJ whole genome shotgun (WGS) entry which is preliminary data.</text>
</comment>
<dbReference type="SUPFAM" id="SSF52540">
    <property type="entry name" value="P-loop containing nucleoside triphosphate hydrolases"/>
    <property type="match status" value="1"/>
</dbReference>
<dbReference type="UniPathway" id="UPA00148"/>
<keyword evidence="3 4" id="KW-0315">Glutamine amidotransferase</keyword>
<dbReference type="PROSITE" id="PS51274">
    <property type="entry name" value="GATASE_COBBQ"/>
    <property type="match status" value="1"/>
</dbReference>
<dbReference type="InterPro" id="IPR027417">
    <property type="entry name" value="P-loop_NTPase"/>
</dbReference>
<evidence type="ECO:0000313" key="7">
    <source>
        <dbReference type="EMBL" id="KGF96732.1"/>
    </source>
</evidence>
<dbReference type="InterPro" id="IPR047045">
    <property type="entry name" value="CobQ_N"/>
</dbReference>
<dbReference type="CDD" id="cd05389">
    <property type="entry name" value="CobQ_N"/>
    <property type="match status" value="1"/>
</dbReference>
<feature type="active site" evidence="4">
    <location>
        <position position="451"/>
    </location>
</feature>
<dbReference type="InterPro" id="IPR004459">
    <property type="entry name" value="CobQ_synth"/>
</dbReference>
<dbReference type="InterPro" id="IPR002586">
    <property type="entry name" value="CobQ/CobB/MinD/ParA_Nub-bd_dom"/>
</dbReference>
<feature type="active site" description="Nucleophile" evidence="4">
    <location>
        <position position="343"/>
    </location>
</feature>
<organism evidence="7 8">
    <name type="scientific">Prochlorococcus marinus str. MIT 9201</name>
    <dbReference type="NCBI Taxonomy" id="93057"/>
    <lineage>
        <taxon>Bacteria</taxon>
        <taxon>Bacillati</taxon>
        <taxon>Cyanobacteriota</taxon>
        <taxon>Cyanophyceae</taxon>
        <taxon>Synechococcales</taxon>
        <taxon>Prochlorococcaceae</taxon>
        <taxon>Prochlorococcus</taxon>
    </lineage>
</organism>
<dbReference type="NCBIfam" id="TIGR00313">
    <property type="entry name" value="cobQ"/>
    <property type="match status" value="1"/>
</dbReference>
<dbReference type="GO" id="GO:0009236">
    <property type="term" value="P:cobalamin biosynthetic process"/>
    <property type="evidence" value="ECO:0007669"/>
    <property type="project" value="UniProtKB-UniRule"/>
</dbReference>
<dbReference type="SUPFAM" id="SSF52317">
    <property type="entry name" value="Class I glutamine amidotransferase-like"/>
    <property type="match status" value="1"/>
</dbReference>
<evidence type="ECO:0000256" key="3">
    <source>
        <dbReference type="ARBA" id="ARBA00022962"/>
    </source>
</evidence>
<dbReference type="RefSeq" id="WP_032521779.1">
    <property type="nucleotide sequence ID" value="NZ_CP138977.1"/>
</dbReference>
<dbReference type="CDD" id="cd01750">
    <property type="entry name" value="GATase1_CobQ"/>
    <property type="match status" value="1"/>
</dbReference>
<reference evidence="8" key="1">
    <citation type="journal article" date="2014" name="Sci. Data">
        <title>Genomes of diverse isolates of the marine cyanobacterium Prochlorococcus.</title>
        <authorList>
            <person name="Biller S."/>
            <person name="Berube P."/>
            <person name="Thompson J."/>
            <person name="Kelly L."/>
            <person name="Roggensack S."/>
            <person name="Awad L."/>
            <person name="Roache-Johnson K."/>
            <person name="Ding H."/>
            <person name="Giovannoni S.J."/>
            <person name="Moore L.R."/>
            <person name="Chisholm S.W."/>
        </authorList>
    </citation>
    <scope>NUCLEOTIDE SEQUENCE [LARGE SCALE GENOMIC DNA]</scope>
    <source>
        <strain evidence="8">MIT 9201</strain>
    </source>
</reference>
<dbReference type="GO" id="GO:0003824">
    <property type="term" value="F:catalytic activity"/>
    <property type="evidence" value="ECO:0007669"/>
    <property type="project" value="InterPro"/>
</dbReference>
<evidence type="ECO:0000259" key="6">
    <source>
        <dbReference type="Pfam" id="PF07685"/>
    </source>
</evidence>
<comment type="pathway">
    <text evidence="1 4">Cofactor biosynthesis; adenosylcobalamin biosynthesis.</text>
</comment>
<feature type="domain" description="CobQ/CobB/MinD/ParA nucleotide binding" evidence="5">
    <location>
        <begin position="14"/>
        <end position="241"/>
    </location>
</feature>
<dbReference type="NCBIfam" id="NF001989">
    <property type="entry name" value="PRK00784.1"/>
    <property type="match status" value="1"/>
</dbReference>
<evidence type="ECO:0000259" key="5">
    <source>
        <dbReference type="Pfam" id="PF01656"/>
    </source>
</evidence>
<comment type="similarity">
    <text evidence="4">Belongs to the CobB/CobQ family. CobQ subfamily.</text>
</comment>
<dbReference type="HAMAP" id="MF_00028">
    <property type="entry name" value="CobQ"/>
    <property type="match status" value="1"/>
</dbReference>
<dbReference type="EMBL" id="JNAL01000007">
    <property type="protein sequence ID" value="KGF96732.1"/>
    <property type="molecule type" value="Genomic_DNA"/>
</dbReference>
<comment type="function">
    <text evidence="4">Catalyzes amidations at positions B, D, E, and G on adenosylcobyrinic A,C-diamide. NH(2) groups are provided by glutamine, and one molecule of ATP is hydrogenolyzed for each amidation.</text>
</comment>
<protein>
    <recommendedName>
        <fullName evidence="4">Cobyric acid synthase</fullName>
    </recommendedName>
</protein>
<gene>
    <name evidence="4" type="primary">cobQ</name>
    <name evidence="7" type="ORF">EU95_0617</name>
</gene>
<evidence type="ECO:0000256" key="2">
    <source>
        <dbReference type="ARBA" id="ARBA00022573"/>
    </source>
</evidence>
<dbReference type="AlphaFoldDB" id="A0A0A2A4C4"/>
<dbReference type="eggNOG" id="COG1492">
    <property type="taxonomic scope" value="Bacteria"/>
</dbReference>
<dbReference type="PANTHER" id="PTHR21343">
    <property type="entry name" value="DETHIOBIOTIN SYNTHETASE"/>
    <property type="match status" value="1"/>
</dbReference>
<name>A0A0A2A4C4_PROMR</name>
<dbReference type="Proteomes" id="UP000030355">
    <property type="component" value="Unassembled WGS sequence"/>
</dbReference>
<dbReference type="GO" id="GO:0015420">
    <property type="term" value="F:ABC-type vitamin B12 transporter activity"/>
    <property type="evidence" value="ECO:0007669"/>
    <property type="project" value="UniProtKB-UniRule"/>
</dbReference>
<dbReference type="InterPro" id="IPR011698">
    <property type="entry name" value="GATase_3"/>
</dbReference>
<evidence type="ECO:0000256" key="1">
    <source>
        <dbReference type="ARBA" id="ARBA00004953"/>
    </source>
</evidence>
<dbReference type="Gene3D" id="3.40.50.880">
    <property type="match status" value="1"/>
</dbReference>
<accession>A0A0A2A4C4</accession>
<proteinExistence type="inferred from homology"/>
<dbReference type="InterPro" id="IPR029062">
    <property type="entry name" value="Class_I_gatase-like"/>
</dbReference>
<evidence type="ECO:0000256" key="4">
    <source>
        <dbReference type="HAMAP-Rule" id="MF_00028"/>
    </source>
</evidence>
<dbReference type="Gene3D" id="3.40.50.300">
    <property type="entry name" value="P-loop containing nucleotide triphosphate hydrolases"/>
    <property type="match status" value="1"/>
</dbReference>
<dbReference type="Pfam" id="PF01656">
    <property type="entry name" value="CbiA"/>
    <property type="match status" value="1"/>
</dbReference>
<dbReference type="Pfam" id="PF07685">
    <property type="entry name" value="GATase_3"/>
    <property type="match status" value="1"/>
</dbReference>
<dbReference type="OrthoDB" id="9808302at2"/>
<sequence length="509" mass="57352">MELDTKLNKSKKPIMVLGTSSGAGKSLTVTAICRILKNSGEDPIPFKGQNMSNNAWVDWDGGEMAYSQALQAFACGINPSAEMNPILLKPQGNSISEVIHLGKSIGITTAKNYYKDWFIPGWEVIKKSLSSIYKKSPNCRLIIEGAGSPVEMNLIHRDLTNLRVAKYLNANCILVTDIERGGVFAQIIGTLELMKPEEKKLIKGIIINRFRGDLSLFEEGKKWIESKTKIPVIGIVPWLNDTFPPEDSLDLLEKKSISKYPEIKVGIIKLPSISNFSDFDPLENEESIFIEWVKESQNLKNYDFIIIPGSKQTIKDQIFLDNSGLSQDIREYSENNGHIIGICGGLQMLGTILEDPFLKEGSKNPSGQKIRGIGLLPLKTTFIEKKLTRQISSESFWPCQSKINGFEIHNGQTELDSTQNSLKINPIFRDINLGWYKENKKGGTIAATYIHGIFENDIWRDQYINLIRKRKKLPALEKKTRSYKIKRESIIDNLANEFDKHITISSLLN</sequence>
<dbReference type="PANTHER" id="PTHR21343:SF1">
    <property type="entry name" value="COBYRIC ACID SYNTHASE"/>
    <property type="match status" value="1"/>
</dbReference>
<dbReference type="InterPro" id="IPR033949">
    <property type="entry name" value="CobQ_GATase1"/>
</dbReference>
<keyword evidence="2 4" id="KW-0169">Cobalamin biosynthesis</keyword>